<dbReference type="SUPFAM" id="SSF47095">
    <property type="entry name" value="HMG-box"/>
    <property type="match status" value="1"/>
</dbReference>
<evidence type="ECO:0000313" key="9">
    <source>
        <dbReference type="EMBL" id="CAB9517916.1"/>
    </source>
</evidence>
<dbReference type="InterPro" id="IPR009071">
    <property type="entry name" value="HMG_box_dom"/>
</dbReference>
<dbReference type="GO" id="GO:0003677">
    <property type="term" value="F:DNA binding"/>
    <property type="evidence" value="ECO:0007669"/>
    <property type="project" value="UniProtKB-UniRule"/>
</dbReference>
<feature type="compositionally biased region" description="Basic and acidic residues" evidence="5">
    <location>
        <begin position="1562"/>
        <end position="1578"/>
    </location>
</feature>
<feature type="compositionally biased region" description="Low complexity" evidence="5">
    <location>
        <begin position="2104"/>
        <end position="2118"/>
    </location>
</feature>
<organism evidence="9 10">
    <name type="scientific">Seminavis robusta</name>
    <dbReference type="NCBI Taxonomy" id="568900"/>
    <lineage>
        <taxon>Eukaryota</taxon>
        <taxon>Sar</taxon>
        <taxon>Stramenopiles</taxon>
        <taxon>Ochrophyta</taxon>
        <taxon>Bacillariophyta</taxon>
        <taxon>Bacillariophyceae</taxon>
        <taxon>Bacillariophycidae</taxon>
        <taxon>Naviculales</taxon>
        <taxon>Naviculaceae</taxon>
        <taxon>Seminavis</taxon>
    </lineage>
</organism>
<feature type="compositionally biased region" description="Acidic residues" evidence="5">
    <location>
        <begin position="924"/>
        <end position="936"/>
    </location>
</feature>
<feature type="DNA-binding region" description="HMG box" evidence="4">
    <location>
        <begin position="947"/>
        <end position="1027"/>
    </location>
</feature>
<feature type="domain" description="CW-type" evidence="8">
    <location>
        <begin position="1748"/>
        <end position="1803"/>
    </location>
</feature>
<feature type="compositionally biased region" description="Low complexity" evidence="5">
    <location>
        <begin position="112"/>
        <end position="122"/>
    </location>
</feature>
<evidence type="ECO:0000256" key="1">
    <source>
        <dbReference type="ARBA" id="ARBA00022723"/>
    </source>
</evidence>
<dbReference type="PROSITE" id="PS50118">
    <property type="entry name" value="HMG_BOX_2"/>
    <property type="match status" value="1"/>
</dbReference>
<evidence type="ECO:0000259" key="8">
    <source>
        <dbReference type="PROSITE" id="PS51050"/>
    </source>
</evidence>
<dbReference type="GO" id="GO:0005634">
    <property type="term" value="C:nucleus"/>
    <property type="evidence" value="ECO:0007669"/>
    <property type="project" value="UniProtKB-UniRule"/>
</dbReference>
<feature type="compositionally biased region" description="Basic residues" evidence="5">
    <location>
        <begin position="83"/>
        <end position="111"/>
    </location>
</feature>
<reference evidence="9" key="1">
    <citation type="submission" date="2020-06" db="EMBL/GenBank/DDBJ databases">
        <authorList>
            <consortium name="Plant Systems Biology data submission"/>
        </authorList>
    </citation>
    <scope>NUCLEOTIDE SEQUENCE</scope>
    <source>
        <strain evidence="9">D6</strain>
    </source>
</reference>
<dbReference type="Gene3D" id="2.170.270.10">
    <property type="entry name" value="SET domain"/>
    <property type="match status" value="1"/>
</dbReference>
<dbReference type="PROSITE" id="PS50280">
    <property type="entry name" value="SET"/>
    <property type="match status" value="1"/>
</dbReference>
<feature type="compositionally biased region" description="Acidic residues" evidence="5">
    <location>
        <begin position="1"/>
        <end position="11"/>
    </location>
</feature>
<evidence type="ECO:0000256" key="3">
    <source>
        <dbReference type="ARBA" id="ARBA00022833"/>
    </source>
</evidence>
<dbReference type="InterPro" id="IPR036910">
    <property type="entry name" value="HMG_box_dom_sf"/>
</dbReference>
<dbReference type="GO" id="GO:0008270">
    <property type="term" value="F:zinc ion binding"/>
    <property type="evidence" value="ECO:0007669"/>
    <property type="project" value="UniProtKB-KW"/>
</dbReference>
<feature type="compositionally biased region" description="Basic and acidic residues" evidence="5">
    <location>
        <begin position="2133"/>
        <end position="2143"/>
    </location>
</feature>
<evidence type="ECO:0000256" key="4">
    <source>
        <dbReference type="PROSITE-ProRule" id="PRU00267"/>
    </source>
</evidence>
<dbReference type="InterPro" id="IPR001214">
    <property type="entry name" value="SET_dom"/>
</dbReference>
<name>A0A9N8HL66_9STRA</name>
<feature type="compositionally biased region" description="Polar residues" evidence="5">
    <location>
        <begin position="2168"/>
        <end position="2179"/>
    </location>
</feature>
<dbReference type="Pfam" id="PF19633">
    <property type="entry name" value="SDG2_C"/>
    <property type="match status" value="1"/>
</dbReference>
<dbReference type="InterPro" id="IPR046341">
    <property type="entry name" value="SET_dom_sf"/>
</dbReference>
<feature type="compositionally biased region" description="Polar residues" evidence="5">
    <location>
        <begin position="2308"/>
        <end position="2328"/>
    </location>
</feature>
<feature type="domain" description="SET" evidence="7">
    <location>
        <begin position="619"/>
        <end position="763"/>
    </location>
</feature>
<dbReference type="CDD" id="cd00084">
    <property type="entry name" value="HMG-box_SF"/>
    <property type="match status" value="1"/>
</dbReference>
<feature type="region of interest" description="Disordered" evidence="5">
    <location>
        <begin position="1917"/>
        <end position="1973"/>
    </location>
</feature>
<feature type="compositionally biased region" description="Basic residues" evidence="5">
    <location>
        <begin position="1042"/>
        <end position="1051"/>
    </location>
</feature>
<feature type="compositionally biased region" description="Basic and acidic residues" evidence="5">
    <location>
        <begin position="1961"/>
        <end position="1970"/>
    </location>
</feature>
<sequence>MSESSSDEYEFEGSPPHQANEESDLTAPQDNTLAPVVSSKTASNVEAEAVAPNSKAGAQEKKLPPQKAKGKASKSKATEKTTASKKQKPSAKAKKPAQKTTKKGTTKKASAKGKATTANSKAPAKGKATKADTPESTAMDLFSKHYREFERCTTRLEKVDLFGFFWDEAPEEFVEDYTAKKGSTEDGNAKDDTTKEEESSESDNTESEGAKAPVVYPSHPPVNWEMVRRRRDHGRYVLDIKQQREQSYEQIVQYWRHERKGVTTPNPPVLHAKGVHWDLFKEDILGMCNSAAERRSPEEPDDGKAGSLSHSIKKIIGVLEQIYERTGCRQMNELEVANNREQFTGALDRTTNTEAAFQGKWRQIPFPERQYERLPTKNVVCAGLSELDERIASYELRTSLPDSFVGVSYKYEDDTGKSEAWMKSVLSETGGKKKAQEAAMALAEDEGVIQAQVKTCMEMLLVAVQDKCLTEADVLHQPELRSANWEEGSGKVVRIEEPDQEVSESSPDLVEQPVWGIDCYTRRNVSICLSTEFDQETALVFIEKWLLPAINACPVDLAHDIANAALILEGLPFTCTDKQNTPGDNSITTEERWSHSLIGKSLKNKIQTTGPPWLKLAARTLRRARETMGPDFFRVHPKGHGSIVLRPVIKPNTLVTYYRGEVYPSWRWGEKMDAIDITQARKKLKPALPDFYNMALERPQKDPRKYGMLFVDASRKAGHGSAVSHSCAPTCEVRVAAVKGELCLAMTTLREIEMGEELTFDYNAVTESLVEYRSAVCLCGYGKCRGSFLHFATADCYQRVLDRNAPIAVRFASLAKGCMKEVMSDEDEKTLRNHGFLTAAFGAIAVNRHKTSGLQDNDEMLLDSMDNVPVWLRTYVADVLRYIEYERRALPISLICEDLSKSKVDATCTTLEVKPTEAGSSVGDADESADAGDDPASETGNDKPAKASKPMPIFFFYCRENDTRFRSILKEEEGFEEKDLPGLEFTRAIKRVAGTHWKRLSADEKAKWKQKAEKDWEKQNCQKKALAEKKRKQAPAVDAKKQKAKKSKKKKESLESKFESSNVSFQNADAEGASAMEQRIQQLAQSLSRVGRVLDRHREAVHVAEDGGAEASAETIRSQVHAPITVASDEQIVAWLWNGDGLVPTLLAKIESEECVSPSLKSACRDIRQKYEALDKFGCYWALPEDYRDYPMKPRKARKKVANALMEFRKAILRELKVMARDFKKGKQREKLERKKRLLEDKLAKGAPGTPSTLTDEAVELSSEAKEGNQLQDQPEATPASKETRAVCLEGIETPHQKPTNGSSPELGGSHPPPDDKQKTTTLPEVGSCDSSMATPSLLSEDTKVADNPAIISREVSSEVEEAKECVENSSPSCLAASAGGPDGVDSTACSSHVNANTESLQMVASSSAGSQERANEPAASIEPSEALDAPRSCKQTVSPEDAKTEVSTVLRDLVEAVVARAESVNKSKEVTKEKIGQKDDDDDEKPKPWLKHYAQRYKLQATADLLLLYAKTSTFFLMQPYKPLKSTPIEVYAREIGNAVPRSVIDESIRKTTAKQSPSSRPKDETTPNTKPKDVDTLDEELCKPDEVVAEVTVRYQGDYVLSQLLQWFNAGIGQAPGLPETLGCIRLPAISGCWAQKSGSIPKTKVDRPTVYETKIRPSLVDFFSDPQKRGSPWPGDLKAAFSKKGSADLASDTSRHWIPLGSPVLDLLVTGDDSSILSILDEFGADEAKKRESGLLSTLDEGRPAQAVSNWVQCENPNCLKWRRIPWHVDIDVLAQRFVCSDNKWNKASRSCDAPEDDYEEADNDVVGSFSPGKKPIKAKVKEEGPEVPTAKKALTISVAAEATKPVDETLIVPGARFDVLRKGKSKFSVGEVVEVTTSVDGVKTAKFHFPKLKKDYDEYIEFGSRIAPLYSKVAPPEKRKKGESQKQDSKRPRVDGASAASLKEIKRPRVDSGSAARQEDIKRPRLDNGSAASQMALFASNETGLSSSDPTSTHNIADGGISSHAEVAAKSPQANSAAESSPKPDPAGVSGMVVSPDRLVSSMTIPRKKREQQKDDAARSLVSTLFGTAKTKCVGPSPPKVNVTANEAVSHPSEPHLAESSAPLPAKPPSSGKLQSGPGAAESPVSHPVDAEFVKELKQKMKRREKNKPRKEKRKQEKNKQQHEASSVTISTTGSGDFAVFGHAASAGAALLEGGELEEGELEEGEVKTNVAPGQRLQESMQEQTFASLSQVSNVQQATASTLQAAAAEIGPEALGALSSLMSMRIPRNHQPDRFDQPNRHISTSSMQGERSDLVGGRHVARAPNTSNNSAFPTQQHVHQNARSFPQRPPEPNPTRDEMTQQSVTQVYSAMARENQKELQRMQMQNAMNAQIQRQRLQQVQSAMMHAEIQRQRSGASFFQAPPRSIPDHTSRQSRPHDNYSDYAADFRFGGGYRYRDYRHDYSRR</sequence>
<dbReference type="Gene3D" id="3.30.40.100">
    <property type="match status" value="1"/>
</dbReference>
<accession>A0A9N8HL66</accession>
<feature type="region of interest" description="Disordered" evidence="5">
    <location>
        <begin position="1986"/>
        <end position="2182"/>
    </location>
</feature>
<dbReference type="SMART" id="SM00398">
    <property type="entry name" value="HMG"/>
    <property type="match status" value="1"/>
</dbReference>
<feature type="region of interest" description="Disordered" evidence="5">
    <location>
        <begin position="915"/>
        <end position="947"/>
    </location>
</feature>
<feature type="domain" description="HMG box" evidence="6">
    <location>
        <begin position="947"/>
        <end position="1027"/>
    </location>
</feature>
<feature type="compositionally biased region" description="Basic and acidic residues" evidence="5">
    <location>
        <begin position="2410"/>
        <end position="2424"/>
    </location>
</feature>
<feature type="region of interest" description="Disordered" evidence="5">
    <location>
        <begin position="2397"/>
        <end position="2425"/>
    </location>
</feature>
<feature type="region of interest" description="Disordered" evidence="5">
    <location>
        <begin position="1403"/>
        <end position="1446"/>
    </location>
</feature>
<gene>
    <name evidence="9" type="ORF">SEMRO_891_G216830.1</name>
</gene>
<keyword evidence="4" id="KW-0539">Nucleus</keyword>
<feature type="compositionally biased region" description="Basic and acidic residues" evidence="5">
    <location>
        <begin position="177"/>
        <end position="197"/>
    </location>
</feature>
<feature type="compositionally biased region" description="Polar residues" evidence="5">
    <location>
        <begin position="1329"/>
        <end position="1340"/>
    </location>
</feature>
<dbReference type="EMBL" id="CAICTM010000889">
    <property type="protein sequence ID" value="CAB9517916.1"/>
    <property type="molecule type" value="Genomic_DNA"/>
</dbReference>
<feature type="compositionally biased region" description="Polar residues" evidence="5">
    <location>
        <begin position="26"/>
        <end position="44"/>
    </location>
</feature>
<feature type="compositionally biased region" description="Polar residues" evidence="5">
    <location>
        <begin position="2284"/>
        <end position="2293"/>
    </location>
</feature>
<keyword evidence="3" id="KW-0862">Zinc</keyword>
<evidence type="ECO:0000259" key="7">
    <source>
        <dbReference type="PROSITE" id="PS50280"/>
    </source>
</evidence>
<protein>
    <submittedName>
        <fullName evidence="9">Lysine N-methyltransferase ATXR3</fullName>
    </submittedName>
</protein>
<feature type="compositionally biased region" description="Basic and acidic residues" evidence="5">
    <location>
        <begin position="2274"/>
        <end position="2283"/>
    </location>
</feature>
<feature type="region of interest" description="Disordered" evidence="5">
    <location>
        <begin position="2273"/>
        <end position="2343"/>
    </location>
</feature>
<feature type="compositionally biased region" description="Polar residues" evidence="5">
    <location>
        <begin position="1403"/>
        <end position="1413"/>
    </location>
</feature>
<dbReference type="InterPro" id="IPR045606">
    <property type="entry name" value="ATXR3_C"/>
</dbReference>
<feature type="region of interest" description="Disordered" evidence="5">
    <location>
        <begin position="1548"/>
        <end position="1578"/>
    </location>
</feature>
<dbReference type="PANTHER" id="PTHR46655:SF1">
    <property type="entry name" value="HISTONE-LYSINE N-METHYLTRANSFERASE ATXR3"/>
    <property type="match status" value="1"/>
</dbReference>
<evidence type="ECO:0000259" key="6">
    <source>
        <dbReference type="PROSITE" id="PS50118"/>
    </source>
</evidence>
<dbReference type="PANTHER" id="PTHR46655">
    <property type="entry name" value="HISTONE-LYSINE N-METHYLTRANSFERASE ATXR3"/>
    <property type="match status" value="1"/>
</dbReference>
<dbReference type="OrthoDB" id="308383at2759"/>
<dbReference type="SMART" id="SM00317">
    <property type="entry name" value="SET"/>
    <property type="match status" value="1"/>
</dbReference>
<evidence type="ECO:0000313" key="10">
    <source>
        <dbReference type="Proteomes" id="UP001153069"/>
    </source>
</evidence>
<feature type="region of interest" description="Disordered" evidence="5">
    <location>
        <begin position="1226"/>
        <end position="1350"/>
    </location>
</feature>
<keyword evidence="4" id="KW-0238">DNA-binding</keyword>
<dbReference type="SUPFAM" id="SSF82199">
    <property type="entry name" value="SET domain"/>
    <property type="match status" value="1"/>
</dbReference>
<dbReference type="PROSITE" id="PS51050">
    <property type="entry name" value="ZF_CW"/>
    <property type="match status" value="1"/>
</dbReference>
<dbReference type="Proteomes" id="UP001153069">
    <property type="component" value="Unassembled WGS sequence"/>
</dbReference>
<feature type="region of interest" description="Disordered" evidence="5">
    <location>
        <begin position="1463"/>
        <end position="1488"/>
    </location>
</feature>
<feature type="compositionally biased region" description="Basic and acidic residues" evidence="5">
    <location>
        <begin position="1919"/>
        <end position="1938"/>
    </location>
</feature>
<keyword evidence="1" id="KW-0479">Metal-binding</keyword>
<dbReference type="Gene3D" id="1.10.30.10">
    <property type="entry name" value="High mobility group box domain"/>
    <property type="match status" value="1"/>
</dbReference>
<evidence type="ECO:0000256" key="5">
    <source>
        <dbReference type="SAM" id="MobiDB-lite"/>
    </source>
</evidence>
<feature type="region of interest" description="Disordered" evidence="5">
    <location>
        <begin position="1024"/>
        <end position="1061"/>
    </location>
</feature>
<dbReference type="Pfam" id="PF07496">
    <property type="entry name" value="zf-CW"/>
    <property type="match status" value="1"/>
</dbReference>
<feature type="compositionally biased region" description="Basic residues" evidence="5">
    <location>
        <begin position="2144"/>
        <end position="2157"/>
    </location>
</feature>
<keyword evidence="2" id="KW-0863">Zinc-finger</keyword>
<proteinExistence type="predicted"/>
<feature type="compositionally biased region" description="Basic and acidic residues" evidence="5">
    <location>
        <begin position="1226"/>
        <end position="1244"/>
    </location>
</feature>
<feature type="compositionally biased region" description="Polar residues" evidence="5">
    <location>
        <begin position="1986"/>
        <end position="1999"/>
    </location>
</feature>
<feature type="region of interest" description="Disordered" evidence="5">
    <location>
        <begin position="1"/>
        <end position="137"/>
    </location>
</feature>
<feature type="region of interest" description="Disordered" evidence="5">
    <location>
        <begin position="1372"/>
        <end position="1391"/>
    </location>
</feature>
<comment type="caution">
    <text evidence="9">The sequence shown here is derived from an EMBL/GenBank/DDBJ whole genome shotgun (WGS) entry which is preliminary data.</text>
</comment>
<feature type="compositionally biased region" description="Basic and acidic residues" evidence="5">
    <location>
        <begin position="1464"/>
        <end position="1479"/>
    </location>
</feature>
<feature type="compositionally biased region" description="Basic and acidic residues" evidence="5">
    <location>
        <begin position="2158"/>
        <end position="2167"/>
    </location>
</feature>
<evidence type="ECO:0000256" key="2">
    <source>
        <dbReference type="ARBA" id="ARBA00022771"/>
    </source>
</evidence>
<dbReference type="Pfam" id="PF00856">
    <property type="entry name" value="SET"/>
    <property type="match status" value="1"/>
</dbReference>
<dbReference type="InterPro" id="IPR011124">
    <property type="entry name" value="Znf_CW"/>
</dbReference>
<keyword evidence="10" id="KW-1185">Reference proteome</keyword>
<feature type="region of interest" description="Disordered" evidence="5">
    <location>
        <begin position="177"/>
        <end position="218"/>
    </location>
</feature>